<evidence type="ECO:0000313" key="5">
    <source>
        <dbReference type="EMBL" id="KRM55032.1"/>
    </source>
</evidence>
<dbReference type="PROSITE" id="PS51257">
    <property type="entry name" value="PROKAR_LIPOPROTEIN"/>
    <property type="match status" value="1"/>
</dbReference>
<protein>
    <submittedName>
        <fullName evidence="5">Beta-lactamase class C related penicillin binding protein</fullName>
    </submittedName>
</protein>
<dbReference type="AlphaFoldDB" id="A0A0R1ZJ97"/>
<feature type="domain" description="Beta-lactamase-related" evidence="4">
    <location>
        <begin position="71"/>
        <end position="364"/>
    </location>
</feature>
<keyword evidence="2" id="KW-0472">Membrane</keyword>
<comment type="caution">
    <text evidence="5">The sequence shown here is derived from an EMBL/GenBank/DDBJ whole genome shotgun (WGS) entry which is preliminary data.</text>
</comment>
<dbReference type="Gene3D" id="3.40.710.10">
    <property type="entry name" value="DD-peptidase/beta-lactamase superfamily"/>
    <property type="match status" value="1"/>
</dbReference>
<sequence length="374" mass="41581">MKLLTKTILGITLLSTCALSGCRQAEVPHKTPDKAATSTTSHAQQAKSGVAIDRNAQAELNTALAHTNFTGTAIIVRNGQTIARVRAGFAQAAKLKRNDYNTTFEIDSIQKSMTGALLMHQIQAGKLRLNTLLSTYYPNVPGASRITMRQLLDMTSGLALQRFPAPHYVNDQVLVQEFIKHTHFTATMWNQWAYQPVNYVLIAGILEKITGLTYQQLYTRTYIQGMGLKHTHFAFEPGTPDRAQGYVWDKELQQANFQKRWNATFDMEHYELGTGQVFMNANDLYRVESAIVSGRLLGKTATDVLHWPGSKSTYGGGFYHHNGYSGAQGYGYGYEGFVRISPNGKNAVIFLANAQPNKQIFLKAANKLALHYAH</sequence>
<keyword evidence="3" id="KW-0732">Signal</keyword>
<dbReference type="InterPro" id="IPR001466">
    <property type="entry name" value="Beta-lactam-related"/>
</dbReference>
<dbReference type="OrthoDB" id="2151402at2"/>
<proteinExistence type="predicted"/>
<evidence type="ECO:0000256" key="1">
    <source>
        <dbReference type="ARBA" id="ARBA00004370"/>
    </source>
</evidence>
<organism evidence="5 6">
    <name type="scientific">Lacticaseibacillus sharpeae JCM 1186 = DSM 20505</name>
    <dbReference type="NCBI Taxonomy" id="1291052"/>
    <lineage>
        <taxon>Bacteria</taxon>
        <taxon>Bacillati</taxon>
        <taxon>Bacillota</taxon>
        <taxon>Bacilli</taxon>
        <taxon>Lactobacillales</taxon>
        <taxon>Lactobacillaceae</taxon>
        <taxon>Lacticaseibacillus</taxon>
    </lineage>
</organism>
<accession>A0A0R1ZJ97</accession>
<evidence type="ECO:0000313" key="6">
    <source>
        <dbReference type="Proteomes" id="UP000051679"/>
    </source>
</evidence>
<feature type="chain" id="PRO_5038857600" evidence="3">
    <location>
        <begin position="26"/>
        <end position="374"/>
    </location>
</feature>
<dbReference type="Proteomes" id="UP000051679">
    <property type="component" value="Unassembled WGS sequence"/>
</dbReference>
<evidence type="ECO:0000256" key="3">
    <source>
        <dbReference type="SAM" id="SignalP"/>
    </source>
</evidence>
<keyword evidence="6" id="KW-1185">Reference proteome</keyword>
<dbReference type="InterPro" id="IPR012338">
    <property type="entry name" value="Beta-lactam/transpept-like"/>
</dbReference>
<dbReference type="RefSeq" id="WP_054678083.1">
    <property type="nucleotide sequence ID" value="NZ_AYYO01000037.1"/>
</dbReference>
<name>A0A0R1ZJ97_9LACO</name>
<comment type="subcellular location">
    <subcellularLocation>
        <location evidence="1">Membrane</location>
    </subcellularLocation>
</comment>
<reference evidence="5 6" key="1">
    <citation type="journal article" date="2015" name="Genome Announc.">
        <title>Expanding the biotechnology potential of lactobacilli through comparative genomics of 213 strains and associated genera.</title>
        <authorList>
            <person name="Sun Z."/>
            <person name="Harris H.M."/>
            <person name="McCann A."/>
            <person name="Guo C."/>
            <person name="Argimon S."/>
            <person name="Zhang W."/>
            <person name="Yang X."/>
            <person name="Jeffery I.B."/>
            <person name="Cooney J.C."/>
            <person name="Kagawa T.F."/>
            <person name="Liu W."/>
            <person name="Song Y."/>
            <person name="Salvetti E."/>
            <person name="Wrobel A."/>
            <person name="Rasinkangas P."/>
            <person name="Parkhill J."/>
            <person name="Rea M.C."/>
            <person name="O'Sullivan O."/>
            <person name="Ritari J."/>
            <person name="Douillard F.P."/>
            <person name="Paul Ross R."/>
            <person name="Yang R."/>
            <person name="Briner A.E."/>
            <person name="Felis G.E."/>
            <person name="de Vos W.M."/>
            <person name="Barrangou R."/>
            <person name="Klaenhammer T.R."/>
            <person name="Caufield P.W."/>
            <person name="Cui Y."/>
            <person name="Zhang H."/>
            <person name="O'Toole P.W."/>
        </authorList>
    </citation>
    <scope>NUCLEOTIDE SEQUENCE [LARGE SCALE GENOMIC DNA]</scope>
    <source>
        <strain evidence="5 6">DSM 20505</strain>
    </source>
</reference>
<dbReference type="InterPro" id="IPR050491">
    <property type="entry name" value="AmpC-like"/>
</dbReference>
<dbReference type="PANTHER" id="PTHR46825">
    <property type="entry name" value="D-ALANYL-D-ALANINE-CARBOXYPEPTIDASE/ENDOPEPTIDASE AMPH"/>
    <property type="match status" value="1"/>
</dbReference>
<dbReference type="SUPFAM" id="SSF56601">
    <property type="entry name" value="beta-lactamase/transpeptidase-like"/>
    <property type="match status" value="1"/>
</dbReference>
<dbReference type="Pfam" id="PF00144">
    <property type="entry name" value="Beta-lactamase"/>
    <property type="match status" value="1"/>
</dbReference>
<gene>
    <name evidence="5" type="ORF">FC18_GL001740</name>
</gene>
<evidence type="ECO:0000259" key="4">
    <source>
        <dbReference type="Pfam" id="PF00144"/>
    </source>
</evidence>
<feature type="signal peptide" evidence="3">
    <location>
        <begin position="1"/>
        <end position="25"/>
    </location>
</feature>
<dbReference type="STRING" id="1291052.FC18_GL001740"/>
<dbReference type="PANTHER" id="PTHR46825:SF11">
    <property type="entry name" value="PENICILLIN-BINDING PROTEIN 4"/>
    <property type="match status" value="1"/>
</dbReference>
<dbReference type="PATRIC" id="fig|1291052.5.peg.1779"/>
<dbReference type="EMBL" id="AYYO01000037">
    <property type="protein sequence ID" value="KRM55032.1"/>
    <property type="molecule type" value="Genomic_DNA"/>
</dbReference>
<dbReference type="GO" id="GO:0016020">
    <property type="term" value="C:membrane"/>
    <property type="evidence" value="ECO:0007669"/>
    <property type="project" value="UniProtKB-SubCell"/>
</dbReference>
<evidence type="ECO:0000256" key="2">
    <source>
        <dbReference type="ARBA" id="ARBA00023136"/>
    </source>
</evidence>